<gene>
    <name evidence="2" type="ORF">NE686_15145</name>
</gene>
<organism evidence="2 3">
    <name type="scientific">Tissierella carlieri</name>
    <dbReference type="NCBI Taxonomy" id="689904"/>
    <lineage>
        <taxon>Bacteria</taxon>
        <taxon>Bacillati</taxon>
        <taxon>Bacillota</taxon>
        <taxon>Tissierellia</taxon>
        <taxon>Tissierellales</taxon>
        <taxon>Tissierellaceae</taxon>
        <taxon>Tissierella</taxon>
    </lineage>
</organism>
<feature type="transmembrane region" description="Helical" evidence="1">
    <location>
        <begin position="97"/>
        <end position="123"/>
    </location>
</feature>
<evidence type="ECO:0000313" key="2">
    <source>
        <dbReference type="EMBL" id="MCQ4924436.1"/>
    </source>
</evidence>
<evidence type="ECO:0008006" key="4">
    <source>
        <dbReference type="Google" id="ProtNLM"/>
    </source>
</evidence>
<name>A0ABT1SD87_9FIRM</name>
<feature type="transmembrane region" description="Helical" evidence="1">
    <location>
        <begin position="12"/>
        <end position="29"/>
    </location>
</feature>
<keyword evidence="1" id="KW-1133">Transmembrane helix</keyword>
<keyword evidence="1" id="KW-0472">Membrane</keyword>
<accession>A0ABT1SD87</accession>
<evidence type="ECO:0000256" key="1">
    <source>
        <dbReference type="SAM" id="Phobius"/>
    </source>
</evidence>
<feature type="transmembrane region" description="Helical" evidence="1">
    <location>
        <begin position="49"/>
        <end position="76"/>
    </location>
</feature>
<evidence type="ECO:0000313" key="3">
    <source>
        <dbReference type="Proteomes" id="UP001524478"/>
    </source>
</evidence>
<sequence>MTKLFKYELRRLLINKFFLGLLVIAALYSKHLLETVVILGVSNTAPFSGWSYGMFLAKILPILLIALLFFVSFLYSKQEQGMSILRNATPINLRVLILLRCSAMIIGFFLIAVIPIGFSLWFYANNFHFTNFSSFILPILITLLPSMLFILGLGIIAGRLHPALLYVLMLFMLLFDYLPMPYIIDLFGSNFFQSFPLTLPLGADCEPAFVVPVVVWAGKVVYLVIGIVLTILGLVHFRKSDY</sequence>
<dbReference type="EMBL" id="JANGAC010000012">
    <property type="protein sequence ID" value="MCQ4924436.1"/>
    <property type="molecule type" value="Genomic_DNA"/>
</dbReference>
<protein>
    <recommendedName>
        <fullName evidence="4">ABC-2 type transport system permease protein</fullName>
    </recommendedName>
</protein>
<dbReference type="RefSeq" id="WP_256312182.1">
    <property type="nucleotide sequence ID" value="NZ_JANGAC010000012.1"/>
</dbReference>
<keyword evidence="3" id="KW-1185">Reference proteome</keyword>
<dbReference type="Proteomes" id="UP001524478">
    <property type="component" value="Unassembled WGS sequence"/>
</dbReference>
<feature type="transmembrane region" description="Helical" evidence="1">
    <location>
        <begin position="220"/>
        <end position="237"/>
    </location>
</feature>
<feature type="transmembrane region" description="Helical" evidence="1">
    <location>
        <begin position="135"/>
        <end position="156"/>
    </location>
</feature>
<keyword evidence="1" id="KW-0812">Transmembrane</keyword>
<feature type="transmembrane region" description="Helical" evidence="1">
    <location>
        <begin position="163"/>
        <end position="184"/>
    </location>
</feature>
<comment type="caution">
    <text evidence="2">The sequence shown here is derived from an EMBL/GenBank/DDBJ whole genome shotgun (WGS) entry which is preliminary data.</text>
</comment>
<proteinExistence type="predicted"/>
<reference evidence="2 3" key="1">
    <citation type="submission" date="2022-06" db="EMBL/GenBank/DDBJ databases">
        <title>Isolation of gut microbiota from human fecal samples.</title>
        <authorList>
            <person name="Pamer E.G."/>
            <person name="Barat B."/>
            <person name="Waligurski E."/>
            <person name="Medina S."/>
            <person name="Paddock L."/>
            <person name="Mostad J."/>
        </authorList>
    </citation>
    <scope>NUCLEOTIDE SEQUENCE [LARGE SCALE GENOMIC DNA]</scope>
    <source>
        <strain evidence="2 3">DFI.7.95</strain>
    </source>
</reference>